<organism evidence="2 3">
    <name type="scientific">Dendrobium catenatum</name>
    <dbReference type="NCBI Taxonomy" id="906689"/>
    <lineage>
        <taxon>Eukaryota</taxon>
        <taxon>Viridiplantae</taxon>
        <taxon>Streptophyta</taxon>
        <taxon>Embryophyta</taxon>
        <taxon>Tracheophyta</taxon>
        <taxon>Spermatophyta</taxon>
        <taxon>Magnoliopsida</taxon>
        <taxon>Liliopsida</taxon>
        <taxon>Asparagales</taxon>
        <taxon>Orchidaceae</taxon>
        <taxon>Epidendroideae</taxon>
        <taxon>Malaxideae</taxon>
        <taxon>Dendrobiinae</taxon>
        <taxon>Dendrobium</taxon>
    </lineage>
</organism>
<dbReference type="AlphaFoldDB" id="A0A2I0VKJ7"/>
<keyword evidence="3" id="KW-1185">Reference proteome</keyword>
<feature type="compositionally biased region" description="Low complexity" evidence="1">
    <location>
        <begin position="97"/>
        <end position="108"/>
    </location>
</feature>
<evidence type="ECO:0000313" key="2">
    <source>
        <dbReference type="EMBL" id="PKU63925.1"/>
    </source>
</evidence>
<name>A0A2I0VKJ7_9ASPA</name>
<reference evidence="2 3" key="1">
    <citation type="journal article" date="2016" name="Sci. Rep.">
        <title>The Dendrobium catenatum Lindl. genome sequence provides insights into polysaccharide synthase, floral development and adaptive evolution.</title>
        <authorList>
            <person name="Zhang G.Q."/>
            <person name="Xu Q."/>
            <person name="Bian C."/>
            <person name="Tsai W.C."/>
            <person name="Yeh C.M."/>
            <person name="Liu K.W."/>
            <person name="Yoshida K."/>
            <person name="Zhang L.S."/>
            <person name="Chang S.B."/>
            <person name="Chen F."/>
            <person name="Shi Y."/>
            <person name="Su Y.Y."/>
            <person name="Zhang Y.Q."/>
            <person name="Chen L.J."/>
            <person name="Yin Y."/>
            <person name="Lin M."/>
            <person name="Huang H."/>
            <person name="Deng H."/>
            <person name="Wang Z.W."/>
            <person name="Zhu S.L."/>
            <person name="Zhao X."/>
            <person name="Deng C."/>
            <person name="Niu S.C."/>
            <person name="Huang J."/>
            <person name="Wang M."/>
            <person name="Liu G.H."/>
            <person name="Yang H.J."/>
            <person name="Xiao X.J."/>
            <person name="Hsiao Y.Y."/>
            <person name="Wu W.L."/>
            <person name="Chen Y.Y."/>
            <person name="Mitsuda N."/>
            <person name="Ohme-Takagi M."/>
            <person name="Luo Y.B."/>
            <person name="Van de Peer Y."/>
            <person name="Liu Z.J."/>
        </authorList>
    </citation>
    <scope>NUCLEOTIDE SEQUENCE [LARGE SCALE GENOMIC DNA]</scope>
    <source>
        <tissue evidence="2">The whole plant</tissue>
    </source>
</reference>
<dbReference type="Proteomes" id="UP000233837">
    <property type="component" value="Unassembled WGS sequence"/>
</dbReference>
<evidence type="ECO:0000256" key="1">
    <source>
        <dbReference type="SAM" id="MobiDB-lite"/>
    </source>
</evidence>
<sequence length="108" mass="11476">MKEYGYENRSAPNEMRGYVGKISVYLNLIVSLAFVHQTMNGVNSSFGGRRKLRTGQCLGPSVVLSPLQALSVRVGRSEHRAKPPKRIVVGSLGGDSSGAPSTSSPQSG</sequence>
<reference evidence="2 3" key="2">
    <citation type="journal article" date="2017" name="Nature">
        <title>The Apostasia genome and the evolution of orchids.</title>
        <authorList>
            <person name="Zhang G.Q."/>
            <person name="Liu K.W."/>
            <person name="Li Z."/>
            <person name="Lohaus R."/>
            <person name="Hsiao Y.Y."/>
            <person name="Niu S.C."/>
            <person name="Wang J.Y."/>
            <person name="Lin Y.C."/>
            <person name="Xu Q."/>
            <person name="Chen L.J."/>
            <person name="Yoshida K."/>
            <person name="Fujiwara S."/>
            <person name="Wang Z.W."/>
            <person name="Zhang Y.Q."/>
            <person name="Mitsuda N."/>
            <person name="Wang M."/>
            <person name="Liu G.H."/>
            <person name="Pecoraro L."/>
            <person name="Huang H.X."/>
            <person name="Xiao X.J."/>
            <person name="Lin M."/>
            <person name="Wu X.Y."/>
            <person name="Wu W.L."/>
            <person name="Chen Y.Y."/>
            <person name="Chang S.B."/>
            <person name="Sakamoto S."/>
            <person name="Ohme-Takagi M."/>
            <person name="Yagi M."/>
            <person name="Zeng S.J."/>
            <person name="Shen C.Y."/>
            <person name="Yeh C.M."/>
            <person name="Luo Y.B."/>
            <person name="Tsai W.C."/>
            <person name="Van de Peer Y."/>
            <person name="Liu Z.J."/>
        </authorList>
    </citation>
    <scope>NUCLEOTIDE SEQUENCE [LARGE SCALE GENOMIC DNA]</scope>
    <source>
        <tissue evidence="2">The whole plant</tissue>
    </source>
</reference>
<protein>
    <submittedName>
        <fullName evidence="2">Uncharacterized protein</fullName>
    </submittedName>
</protein>
<accession>A0A2I0VKJ7</accession>
<evidence type="ECO:0000313" key="3">
    <source>
        <dbReference type="Proteomes" id="UP000233837"/>
    </source>
</evidence>
<dbReference type="EMBL" id="KZ503459">
    <property type="protein sequence ID" value="PKU63925.1"/>
    <property type="molecule type" value="Genomic_DNA"/>
</dbReference>
<proteinExistence type="predicted"/>
<feature type="region of interest" description="Disordered" evidence="1">
    <location>
        <begin position="75"/>
        <end position="108"/>
    </location>
</feature>
<gene>
    <name evidence="2" type="ORF">MA16_Dca009909</name>
</gene>